<dbReference type="STRING" id="882083.SacmaDRAFT_4274"/>
<dbReference type="Proteomes" id="UP000004926">
    <property type="component" value="Chromosome"/>
</dbReference>
<dbReference type="PANTHER" id="PTHR48111:SF21">
    <property type="entry name" value="DNA-BINDING DUAL MASTER TRANSCRIPTIONAL REGULATOR RPAA"/>
    <property type="match status" value="1"/>
</dbReference>
<dbReference type="GO" id="GO:0005829">
    <property type="term" value="C:cytosol"/>
    <property type="evidence" value="ECO:0007669"/>
    <property type="project" value="TreeGrafter"/>
</dbReference>
<dbReference type="InterPro" id="IPR001789">
    <property type="entry name" value="Sig_transdc_resp-reg_receiver"/>
</dbReference>
<sequence length="125" mass="13764">MTTILVVDDDADIRDLVAFKLQMSGYEVDTVGDGPAALSAIADNQPDLVVLDVMMPGMSGYDVCRRLREEPATRHLPIIMLTARAQDRDVDSGFSSGADDYVVKPFNPQELLRRVSALLGRARRQ</sequence>
<dbReference type="Gene3D" id="3.40.50.2300">
    <property type="match status" value="1"/>
</dbReference>
<dbReference type="eggNOG" id="COG0745">
    <property type="taxonomic scope" value="Bacteria"/>
</dbReference>
<dbReference type="GO" id="GO:0000976">
    <property type="term" value="F:transcription cis-regulatory region binding"/>
    <property type="evidence" value="ECO:0007669"/>
    <property type="project" value="TreeGrafter"/>
</dbReference>
<dbReference type="AlphaFoldDB" id="H5X7W2"/>
<evidence type="ECO:0000256" key="6">
    <source>
        <dbReference type="PROSITE-ProRule" id="PRU00169"/>
    </source>
</evidence>
<evidence type="ECO:0000256" key="5">
    <source>
        <dbReference type="ARBA" id="ARBA00023163"/>
    </source>
</evidence>
<evidence type="ECO:0000313" key="8">
    <source>
        <dbReference type="EMBL" id="EHR52462.1"/>
    </source>
</evidence>
<feature type="modified residue" description="4-aspartylphosphate" evidence="6">
    <location>
        <position position="52"/>
    </location>
</feature>
<dbReference type="PANTHER" id="PTHR48111">
    <property type="entry name" value="REGULATOR OF RPOS"/>
    <property type="match status" value="1"/>
</dbReference>
<dbReference type="GO" id="GO:0006355">
    <property type="term" value="P:regulation of DNA-templated transcription"/>
    <property type="evidence" value="ECO:0007669"/>
    <property type="project" value="TreeGrafter"/>
</dbReference>
<dbReference type="InterPro" id="IPR011006">
    <property type="entry name" value="CheY-like_superfamily"/>
</dbReference>
<keyword evidence="4 8" id="KW-0238">DNA-binding</keyword>
<keyword evidence="5" id="KW-0804">Transcription</keyword>
<dbReference type="GO" id="GO:0032993">
    <property type="term" value="C:protein-DNA complex"/>
    <property type="evidence" value="ECO:0007669"/>
    <property type="project" value="TreeGrafter"/>
</dbReference>
<dbReference type="GO" id="GO:0000156">
    <property type="term" value="F:phosphorelay response regulator activity"/>
    <property type="evidence" value="ECO:0007669"/>
    <property type="project" value="TreeGrafter"/>
</dbReference>
<feature type="domain" description="Response regulatory" evidence="7">
    <location>
        <begin position="3"/>
        <end position="119"/>
    </location>
</feature>
<evidence type="ECO:0000256" key="4">
    <source>
        <dbReference type="ARBA" id="ARBA00023125"/>
    </source>
</evidence>
<protein>
    <submittedName>
        <fullName evidence="8">Response regulator with CheY-like receiver domain and winged-helix DNA-binding domain</fullName>
    </submittedName>
</protein>
<reference evidence="8 9" key="1">
    <citation type="journal article" date="2012" name="Stand. Genomic Sci.">
        <title>Genome sequence of the ocean sediment bacterium Saccharomonospora marina type strain (XMU15(T)).</title>
        <authorList>
            <person name="Klenk H.P."/>
            <person name="Lu M."/>
            <person name="Lucas S."/>
            <person name="Lapidus A."/>
            <person name="Copeland A."/>
            <person name="Pitluck S."/>
            <person name="Goodwin L.A."/>
            <person name="Han C."/>
            <person name="Tapia R."/>
            <person name="Brambilla E.M."/>
            <person name="Potter G."/>
            <person name="Land M."/>
            <person name="Ivanova N."/>
            <person name="Rohde M."/>
            <person name="Goker M."/>
            <person name="Detter J.C."/>
            <person name="Li W.J."/>
            <person name="Kyrpides N.C."/>
            <person name="Woyke T."/>
        </authorList>
    </citation>
    <scope>NUCLEOTIDE SEQUENCE [LARGE SCALE GENOMIC DNA]</scope>
    <source>
        <strain evidence="8 9">XMU15</strain>
    </source>
</reference>
<keyword evidence="9" id="KW-1185">Reference proteome</keyword>
<gene>
    <name evidence="8" type="ORF">SacmaDRAFT_4274</name>
</gene>
<evidence type="ECO:0000256" key="2">
    <source>
        <dbReference type="ARBA" id="ARBA00023012"/>
    </source>
</evidence>
<proteinExistence type="predicted"/>
<evidence type="ECO:0000259" key="7">
    <source>
        <dbReference type="PROSITE" id="PS50110"/>
    </source>
</evidence>
<evidence type="ECO:0000256" key="3">
    <source>
        <dbReference type="ARBA" id="ARBA00023015"/>
    </source>
</evidence>
<keyword evidence="1 6" id="KW-0597">Phosphoprotein</keyword>
<dbReference type="Pfam" id="PF00072">
    <property type="entry name" value="Response_reg"/>
    <property type="match status" value="1"/>
</dbReference>
<dbReference type="RefSeq" id="WP_009155840.1">
    <property type="nucleotide sequence ID" value="NZ_CM001439.1"/>
</dbReference>
<dbReference type="PROSITE" id="PS50110">
    <property type="entry name" value="RESPONSE_REGULATORY"/>
    <property type="match status" value="1"/>
</dbReference>
<dbReference type="OrthoDB" id="3197131at2"/>
<evidence type="ECO:0000256" key="1">
    <source>
        <dbReference type="ARBA" id="ARBA00022553"/>
    </source>
</evidence>
<dbReference type="FunFam" id="3.40.50.2300:FF:000001">
    <property type="entry name" value="DNA-binding response regulator PhoB"/>
    <property type="match status" value="1"/>
</dbReference>
<keyword evidence="2" id="KW-0902">Two-component regulatory system</keyword>
<dbReference type="EMBL" id="CM001439">
    <property type="protein sequence ID" value="EHR52462.1"/>
    <property type="molecule type" value="Genomic_DNA"/>
</dbReference>
<dbReference type="HOGENOM" id="CLU_000445_69_17_11"/>
<evidence type="ECO:0000313" key="9">
    <source>
        <dbReference type="Proteomes" id="UP000004926"/>
    </source>
</evidence>
<name>H5X7W2_9PSEU</name>
<dbReference type="CDD" id="cd17574">
    <property type="entry name" value="REC_OmpR"/>
    <property type="match status" value="1"/>
</dbReference>
<dbReference type="SMART" id="SM00448">
    <property type="entry name" value="REC"/>
    <property type="match status" value="1"/>
</dbReference>
<accession>H5X7W2</accession>
<dbReference type="SUPFAM" id="SSF52172">
    <property type="entry name" value="CheY-like"/>
    <property type="match status" value="1"/>
</dbReference>
<organism evidence="8 9">
    <name type="scientific">Saccharomonospora marina XMU15</name>
    <dbReference type="NCBI Taxonomy" id="882083"/>
    <lineage>
        <taxon>Bacteria</taxon>
        <taxon>Bacillati</taxon>
        <taxon>Actinomycetota</taxon>
        <taxon>Actinomycetes</taxon>
        <taxon>Pseudonocardiales</taxon>
        <taxon>Pseudonocardiaceae</taxon>
        <taxon>Saccharomonospora</taxon>
    </lineage>
</organism>
<dbReference type="InterPro" id="IPR039420">
    <property type="entry name" value="WalR-like"/>
</dbReference>
<keyword evidence="3" id="KW-0805">Transcription regulation</keyword>